<dbReference type="SUPFAM" id="SSF47336">
    <property type="entry name" value="ACP-like"/>
    <property type="match status" value="1"/>
</dbReference>
<feature type="region of interest" description="Disordered" evidence="3">
    <location>
        <begin position="1"/>
        <end position="30"/>
    </location>
</feature>
<dbReference type="InterPro" id="IPR006162">
    <property type="entry name" value="Ppantetheine_attach_site"/>
</dbReference>
<dbReference type="InterPro" id="IPR009081">
    <property type="entry name" value="PP-bd_ACP"/>
</dbReference>
<feature type="compositionally biased region" description="Basic residues" evidence="3">
    <location>
        <begin position="1"/>
        <end position="10"/>
    </location>
</feature>
<dbReference type="Gene3D" id="3.40.50.1820">
    <property type="entry name" value="alpha/beta hydrolase"/>
    <property type="match status" value="1"/>
</dbReference>
<dbReference type="SUPFAM" id="SSF53474">
    <property type="entry name" value="alpha/beta-Hydrolases"/>
    <property type="match status" value="1"/>
</dbReference>
<dbReference type="PROSITE" id="PS50075">
    <property type="entry name" value="CARRIER"/>
    <property type="match status" value="1"/>
</dbReference>
<dbReference type="InterPro" id="IPR001031">
    <property type="entry name" value="Thioesterase"/>
</dbReference>
<dbReference type="SMART" id="SM00823">
    <property type="entry name" value="PKS_PP"/>
    <property type="match status" value="1"/>
</dbReference>
<keyword evidence="2" id="KW-0597">Phosphoprotein</keyword>
<feature type="domain" description="Carrier" evidence="4">
    <location>
        <begin position="37"/>
        <end position="110"/>
    </location>
</feature>
<dbReference type="InterPro" id="IPR036736">
    <property type="entry name" value="ACP-like_sf"/>
</dbReference>
<gene>
    <name evidence="5" type="ORF">ACFQMG_22085</name>
</gene>
<dbReference type="Pfam" id="PF00550">
    <property type="entry name" value="PP-binding"/>
    <property type="match status" value="1"/>
</dbReference>
<dbReference type="Proteomes" id="UP001596435">
    <property type="component" value="Unassembled WGS sequence"/>
</dbReference>
<evidence type="ECO:0000256" key="1">
    <source>
        <dbReference type="ARBA" id="ARBA00022450"/>
    </source>
</evidence>
<evidence type="ECO:0000256" key="2">
    <source>
        <dbReference type="ARBA" id="ARBA00022553"/>
    </source>
</evidence>
<evidence type="ECO:0000313" key="5">
    <source>
        <dbReference type="EMBL" id="MFC7182240.1"/>
    </source>
</evidence>
<accession>A0ABW2FYF5</accession>
<sequence>MHANFRKRIPPHTPAGTATPPAAAARGAEEAGTATPLTCHTVERLVCELWSDHFGLDVSPHDDFFDLGGDSLAITDIVAEARRRGLPLRSSAALRNPTPARLAEYLTLPRDTAPGGPAGALPWALDGGAASSDGPSDEAGAEVRVVTVAAGDPAEPLFVVHSDTHARAEREAVATWAAGREVLGFSLTGSAASVGEWAQLLLPALRARRPHGPYRLAGFGHGAAVAFDLAARLRGLGADVALLALVGPPAAAPSGTPATTLDVLLAGRLARFAGRFALTGGESLDEIHRRVRAEHWYEDTLRPADLPRLQRAWARRALAVQEYVWAPYDGPAVLVLDGAGPHPAEQAWHGAQDGPAVLRLDHGLESPLAVIRDQQVAATMRKALEG</sequence>
<dbReference type="RefSeq" id="WP_345704756.1">
    <property type="nucleotide sequence ID" value="NZ_BAABKV010000001.1"/>
</dbReference>
<protein>
    <submittedName>
        <fullName evidence="5">Phosphopantetheine-binding protein</fullName>
    </submittedName>
</protein>
<keyword evidence="6" id="KW-1185">Reference proteome</keyword>
<proteinExistence type="predicted"/>
<dbReference type="InterPro" id="IPR020806">
    <property type="entry name" value="PKS_PP-bd"/>
</dbReference>
<dbReference type="EMBL" id="JBHTAJ010000043">
    <property type="protein sequence ID" value="MFC7182240.1"/>
    <property type="molecule type" value="Genomic_DNA"/>
</dbReference>
<evidence type="ECO:0000313" key="6">
    <source>
        <dbReference type="Proteomes" id="UP001596435"/>
    </source>
</evidence>
<dbReference type="Pfam" id="PF00975">
    <property type="entry name" value="Thioesterase"/>
    <property type="match status" value="1"/>
</dbReference>
<dbReference type="Gene3D" id="1.10.1200.10">
    <property type="entry name" value="ACP-like"/>
    <property type="match status" value="1"/>
</dbReference>
<comment type="caution">
    <text evidence="5">The sequence shown here is derived from an EMBL/GenBank/DDBJ whole genome shotgun (WGS) entry which is preliminary data.</text>
</comment>
<evidence type="ECO:0000256" key="3">
    <source>
        <dbReference type="SAM" id="MobiDB-lite"/>
    </source>
</evidence>
<dbReference type="PANTHER" id="PTHR45527:SF1">
    <property type="entry name" value="FATTY ACID SYNTHASE"/>
    <property type="match status" value="1"/>
</dbReference>
<dbReference type="PANTHER" id="PTHR45527">
    <property type="entry name" value="NONRIBOSOMAL PEPTIDE SYNTHETASE"/>
    <property type="match status" value="1"/>
</dbReference>
<name>A0ABW2FYF5_9ACTN</name>
<organism evidence="5 6">
    <name type="scientific">Kitasatospora paranensis</name>
    <dbReference type="NCBI Taxonomy" id="258053"/>
    <lineage>
        <taxon>Bacteria</taxon>
        <taxon>Bacillati</taxon>
        <taxon>Actinomycetota</taxon>
        <taxon>Actinomycetes</taxon>
        <taxon>Kitasatosporales</taxon>
        <taxon>Streptomycetaceae</taxon>
        <taxon>Kitasatospora</taxon>
    </lineage>
</organism>
<reference evidence="6" key="1">
    <citation type="journal article" date="2019" name="Int. J. Syst. Evol. Microbiol.">
        <title>The Global Catalogue of Microorganisms (GCM) 10K type strain sequencing project: providing services to taxonomists for standard genome sequencing and annotation.</title>
        <authorList>
            <consortium name="The Broad Institute Genomics Platform"/>
            <consortium name="The Broad Institute Genome Sequencing Center for Infectious Disease"/>
            <person name="Wu L."/>
            <person name="Ma J."/>
        </authorList>
    </citation>
    <scope>NUCLEOTIDE SEQUENCE [LARGE SCALE GENOMIC DNA]</scope>
    <source>
        <strain evidence="6">CGMCC 1.12859</strain>
    </source>
</reference>
<feature type="compositionally biased region" description="Low complexity" evidence="3">
    <location>
        <begin position="14"/>
        <end position="30"/>
    </location>
</feature>
<dbReference type="InterPro" id="IPR029058">
    <property type="entry name" value="AB_hydrolase_fold"/>
</dbReference>
<keyword evidence="1" id="KW-0596">Phosphopantetheine</keyword>
<evidence type="ECO:0000259" key="4">
    <source>
        <dbReference type="PROSITE" id="PS50075"/>
    </source>
</evidence>
<dbReference type="PROSITE" id="PS00012">
    <property type="entry name" value="PHOSPHOPANTETHEINE"/>
    <property type="match status" value="1"/>
</dbReference>